<dbReference type="CDD" id="cd00067">
    <property type="entry name" value="GAL4"/>
    <property type="match status" value="1"/>
</dbReference>
<protein>
    <submittedName>
        <fullName evidence="8">Fungal-specific transcription factor</fullName>
    </submittedName>
</protein>
<keyword evidence="2" id="KW-0479">Metal-binding</keyword>
<dbReference type="PROSITE" id="PS50048">
    <property type="entry name" value="ZN2_CY6_FUNGAL_2"/>
    <property type="match status" value="1"/>
</dbReference>
<dbReference type="SMART" id="SM00066">
    <property type="entry name" value="GAL4"/>
    <property type="match status" value="1"/>
</dbReference>
<name>A0A9P7ZMU2_9HYPO</name>
<dbReference type="GO" id="GO:0005634">
    <property type="term" value="C:nucleus"/>
    <property type="evidence" value="ECO:0007669"/>
    <property type="project" value="UniProtKB-SubCell"/>
</dbReference>
<dbReference type="SUPFAM" id="SSF57701">
    <property type="entry name" value="Zn2/Cys6 DNA-binding domain"/>
    <property type="match status" value="1"/>
</dbReference>
<keyword evidence="5" id="KW-0539">Nucleus</keyword>
<organism evidence="8 9">
    <name type="scientific">Emericellopsis atlantica</name>
    <dbReference type="NCBI Taxonomy" id="2614577"/>
    <lineage>
        <taxon>Eukaryota</taxon>
        <taxon>Fungi</taxon>
        <taxon>Dikarya</taxon>
        <taxon>Ascomycota</taxon>
        <taxon>Pezizomycotina</taxon>
        <taxon>Sordariomycetes</taxon>
        <taxon>Hypocreomycetidae</taxon>
        <taxon>Hypocreales</taxon>
        <taxon>Bionectriaceae</taxon>
        <taxon>Emericellopsis</taxon>
    </lineage>
</organism>
<evidence type="ECO:0000313" key="9">
    <source>
        <dbReference type="Proteomes" id="UP000887229"/>
    </source>
</evidence>
<dbReference type="PANTHER" id="PTHR47338">
    <property type="entry name" value="ZN(II)2CYS6 TRANSCRIPTION FACTOR (EUROFUNG)-RELATED"/>
    <property type="match status" value="1"/>
</dbReference>
<dbReference type="InterPro" id="IPR007219">
    <property type="entry name" value="XnlR_reg_dom"/>
</dbReference>
<dbReference type="Pfam" id="PF04082">
    <property type="entry name" value="Fungal_trans"/>
    <property type="match status" value="1"/>
</dbReference>
<evidence type="ECO:0000256" key="1">
    <source>
        <dbReference type="ARBA" id="ARBA00004123"/>
    </source>
</evidence>
<dbReference type="GO" id="GO:0008270">
    <property type="term" value="F:zinc ion binding"/>
    <property type="evidence" value="ECO:0007669"/>
    <property type="project" value="InterPro"/>
</dbReference>
<dbReference type="AlphaFoldDB" id="A0A9P7ZMU2"/>
<dbReference type="RefSeq" id="XP_046118948.1">
    <property type="nucleotide sequence ID" value="XM_046261156.1"/>
</dbReference>
<dbReference type="Proteomes" id="UP000887229">
    <property type="component" value="Unassembled WGS sequence"/>
</dbReference>
<dbReference type="InterPro" id="IPR050815">
    <property type="entry name" value="TF_fung"/>
</dbReference>
<evidence type="ECO:0000256" key="5">
    <source>
        <dbReference type="ARBA" id="ARBA00023242"/>
    </source>
</evidence>
<evidence type="ECO:0000256" key="4">
    <source>
        <dbReference type="ARBA" id="ARBA00023163"/>
    </source>
</evidence>
<dbReference type="Gene3D" id="4.10.240.10">
    <property type="entry name" value="Zn(2)-C6 fungal-type DNA-binding domain"/>
    <property type="match status" value="1"/>
</dbReference>
<sequence>MGGDTLGPELAGRTTTTTTTTVPVSDGAKPQKRLACTVCRKRKLKCDGSRPSCGTCSRLGHACAYEEQRRKSGPKRGYVKALEERLKQVETMLQGAEPSASQGPRQHASATLPTRDAPPSQRSNKRTATEASMGATWEGIDAMDSDQNNTSAAPPMEDFTFDPNLNMNLNGMGGDFSWEMIGLGLEEPLPPQDTIDQLHQAYFDTVHPSIPMIHKSRYLMAMNLAPNQRPPVCLRYAMWTMACSHSEKLYGFKDLFYQRARKYMEADYMKGFGEQVISVAHCQAHVLLTCYEMKMMYFPRAWVSTGSAIRLCQMIGLHRVDGVGLDVKQCLAPPKDWIEKEERRRTFWMAYCQDRYTSIGTGWPMGVDERDVMANLPASEEAFETGKAEQTLSLGEATSPSGASRLSSYGAVCLMASLFGRNLVHLHRTDGDDQENDINGPFWKRHRHLDNIILNTALCLPSQLKLPAGLGNPNVVFANMAIHTSTICLHQAAIFKAEQNKLPGSVSSESKVRCITAANEIASIMRTVSHIDLDTMNLCISFCLYVSARVFVQYLKSRPDDSQTADSLRFLLSAMNALKQRNPLTESFLAQLDVDLEALAVRIPKLRKDFHNMHADPQSQDKTRSNCDWMNGAGGSPSYRNECHFLKTLGDNGNPAEGPNLVEPRPEMVDFQDFEGADKMTGFNADAWLASMNSTTPQSGRTHDRGSASADNIGGLGSPGHSSGVTPNSSTNGGKDSASDGRGPNNLMGLGQTSFQASPISSQRNVMGAGGLDAHQANLFATVNDYTVMGGGGSGGGGGGGGGQNGFGLEQNDWGMDMLAMPQPQQHQPPQGPQHAGDNVLQALMHMGPMDAMDLGAWDQNSEQLRQ</sequence>
<keyword evidence="4" id="KW-0804">Transcription</keyword>
<feature type="domain" description="Zn(2)-C6 fungal-type" evidence="7">
    <location>
        <begin position="35"/>
        <end position="65"/>
    </location>
</feature>
<feature type="compositionally biased region" description="Polar residues" evidence="6">
    <location>
        <begin position="720"/>
        <end position="734"/>
    </location>
</feature>
<dbReference type="InterPro" id="IPR001138">
    <property type="entry name" value="Zn2Cys6_DnaBD"/>
</dbReference>
<comment type="caution">
    <text evidence="8">The sequence shown here is derived from an EMBL/GenBank/DDBJ whole genome shotgun (WGS) entry which is preliminary data.</text>
</comment>
<keyword evidence="9" id="KW-1185">Reference proteome</keyword>
<dbReference type="GO" id="GO:0000981">
    <property type="term" value="F:DNA-binding transcription factor activity, RNA polymerase II-specific"/>
    <property type="evidence" value="ECO:0007669"/>
    <property type="project" value="InterPro"/>
</dbReference>
<evidence type="ECO:0000259" key="7">
    <source>
        <dbReference type="PROSITE" id="PS50048"/>
    </source>
</evidence>
<keyword evidence="3" id="KW-0805">Transcription regulation</keyword>
<evidence type="ECO:0000256" key="6">
    <source>
        <dbReference type="SAM" id="MobiDB-lite"/>
    </source>
</evidence>
<dbReference type="SMART" id="SM00906">
    <property type="entry name" value="Fungal_trans"/>
    <property type="match status" value="1"/>
</dbReference>
<accession>A0A9P7ZMU2</accession>
<feature type="region of interest" description="Disordered" evidence="6">
    <location>
        <begin position="93"/>
        <end position="132"/>
    </location>
</feature>
<dbReference type="Pfam" id="PF00172">
    <property type="entry name" value="Zn_clus"/>
    <property type="match status" value="1"/>
</dbReference>
<reference evidence="8" key="1">
    <citation type="journal article" date="2021" name="IMA Fungus">
        <title>Genomic characterization of three marine fungi, including Emericellopsis atlantica sp. nov. with signatures of a generalist lifestyle and marine biomass degradation.</title>
        <authorList>
            <person name="Hagestad O.C."/>
            <person name="Hou L."/>
            <person name="Andersen J.H."/>
            <person name="Hansen E.H."/>
            <person name="Altermark B."/>
            <person name="Li C."/>
            <person name="Kuhnert E."/>
            <person name="Cox R.J."/>
            <person name="Crous P.W."/>
            <person name="Spatafora J.W."/>
            <person name="Lail K."/>
            <person name="Amirebrahimi M."/>
            <person name="Lipzen A."/>
            <person name="Pangilinan J."/>
            <person name="Andreopoulos W."/>
            <person name="Hayes R.D."/>
            <person name="Ng V."/>
            <person name="Grigoriev I.V."/>
            <person name="Jackson S.A."/>
            <person name="Sutton T.D.S."/>
            <person name="Dobson A.D.W."/>
            <person name="Rama T."/>
        </authorList>
    </citation>
    <scope>NUCLEOTIDE SEQUENCE</scope>
    <source>
        <strain evidence="8">TS7</strain>
    </source>
</reference>
<evidence type="ECO:0000256" key="3">
    <source>
        <dbReference type="ARBA" id="ARBA00023015"/>
    </source>
</evidence>
<feature type="region of interest" description="Disordered" evidence="6">
    <location>
        <begin position="693"/>
        <end position="753"/>
    </location>
</feature>
<dbReference type="GO" id="GO:0003677">
    <property type="term" value="F:DNA binding"/>
    <property type="evidence" value="ECO:0007669"/>
    <property type="project" value="InterPro"/>
</dbReference>
<evidence type="ECO:0000313" key="8">
    <source>
        <dbReference type="EMBL" id="KAG9255024.1"/>
    </source>
</evidence>
<dbReference type="GeneID" id="70292059"/>
<feature type="compositionally biased region" description="Polar residues" evidence="6">
    <location>
        <begin position="99"/>
        <end position="112"/>
    </location>
</feature>
<dbReference type="GO" id="GO:0006351">
    <property type="term" value="P:DNA-templated transcription"/>
    <property type="evidence" value="ECO:0007669"/>
    <property type="project" value="InterPro"/>
</dbReference>
<evidence type="ECO:0000256" key="2">
    <source>
        <dbReference type="ARBA" id="ARBA00022723"/>
    </source>
</evidence>
<dbReference type="EMBL" id="MU251252">
    <property type="protein sequence ID" value="KAG9255024.1"/>
    <property type="molecule type" value="Genomic_DNA"/>
</dbReference>
<dbReference type="PANTHER" id="PTHR47338:SF10">
    <property type="entry name" value="TRANSCRIPTION FACTOR DOMAIN-CONTAINING PROTEIN-RELATED"/>
    <property type="match status" value="1"/>
</dbReference>
<gene>
    <name evidence="8" type="ORF">F5Z01DRAFT_620749</name>
</gene>
<dbReference type="PROSITE" id="PS00463">
    <property type="entry name" value="ZN2_CY6_FUNGAL_1"/>
    <property type="match status" value="1"/>
</dbReference>
<dbReference type="CDD" id="cd12148">
    <property type="entry name" value="fungal_TF_MHR"/>
    <property type="match status" value="1"/>
</dbReference>
<dbReference type="OrthoDB" id="5600212at2759"/>
<dbReference type="InterPro" id="IPR036864">
    <property type="entry name" value="Zn2-C6_fun-type_DNA-bd_sf"/>
</dbReference>
<feature type="region of interest" description="Disordered" evidence="6">
    <location>
        <begin position="1"/>
        <end position="31"/>
    </location>
</feature>
<proteinExistence type="predicted"/>
<comment type="subcellular location">
    <subcellularLocation>
        <location evidence="1">Nucleus</location>
    </subcellularLocation>
</comment>